<dbReference type="GO" id="GO:0005886">
    <property type="term" value="C:plasma membrane"/>
    <property type="evidence" value="ECO:0007669"/>
    <property type="project" value="TreeGrafter"/>
</dbReference>
<keyword evidence="1" id="KW-0175">Coiled coil</keyword>
<dbReference type="PANTHER" id="PTHR45827">
    <property type="entry name" value="SORTING NEXIN"/>
    <property type="match status" value="1"/>
</dbReference>
<evidence type="ECO:0000256" key="1">
    <source>
        <dbReference type="SAM" id="Coils"/>
    </source>
</evidence>
<evidence type="ECO:0000313" key="4">
    <source>
        <dbReference type="Proteomes" id="UP001162131"/>
    </source>
</evidence>
<dbReference type="Proteomes" id="UP001162131">
    <property type="component" value="Unassembled WGS sequence"/>
</dbReference>
<proteinExistence type="predicted"/>
<accession>A0AAU9ISR1</accession>
<dbReference type="Pfam" id="PF00787">
    <property type="entry name" value="PX"/>
    <property type="match status" value="1"/>
</dbReference>
<feature type="coiled-coil region" evidence="1">
    <location>
        <begin position="72"/>
        <end position="117"/>
    </location>
</feature>
<dbReference type="PANTHER" id="PTHR45827:SF1">
    <property type="entry name" value="SORTING NEXIN"/>
    <property type="match status" value="1"/>
</dbReference>
<protein>
    <recommendedName>
        <fullName evidence="2">PX domain-containing protein</fullName>
    </recommendedName>
</protein>
<dbReference type="EMBL" id="CAJZBQ010000016">
    <property type="protein sequence ID" value="CAG9316757.1"/>
    <property type="molecule type" value="Genomic_DNA"/>
</dbReference>
<dbReference type="GO" id="GO:0097320">
    <property type="term" value="P:plasma membrane tubulation"/>
    <property type="evidence" value="ECO:0007669"/>
    <property type="project" value="TreeGrafter"/>
</dbReference>
<dbReference type="SUPFAM" id="SSF64268">
    <property type="entry name" value="PX domain"/>
    <property type="match status" value="1"/>
</dbReference>
<organism evidence="3 4">
    <name type="scientific">Blepharisma stoltei</name>
    <dbReference type="NCBI Taxonomy" id="1481888"/>
    <lineage>
        <taxon>Eukaryota</taxon>
        <taxon>Sar</taxon>
        <taxon>Alveolata</taxon>
        <taxon>Ciliophora</taxon>
        <taxon>Postciliodesmatophora</taxon>
        <taxon>Heterotrichea</taxon>
        <taxon>Heterotrichida</taxon>
        <taxon>Blepharismidae</taxon>
        <taxon>Blepharisma</taxon>
    </lineage>
</organism>
<dbReference type="GO" id="GO:0035091">
    <property type="term" value="F:phosphatidylinositol binding"/>
    <property type="evidence" value="ECO:0007669"/>
    <property type="project" value="InterPro"/>
</dbReference>
<evidence type="ECO:0000313" key="3">
    <source>
        <dbReference type="EMBL" id="CAG9316757.1"/>
    </source>
</evidence>
<dbReference type="Gene3D" id="3.30.1520.10">
    <property type="entry name" value="Phox-like domain"/>
    <property type="match status" value="1"/>
</dbReference>
<dbReference type="AlphaFoldDB" id="A0AAU9ISR1"/>
<sequence length="493" mass="57490">MDSDSEDILESAQRKAKQKFLREEVIELNYDPKLFTDFCESQKGSDIDLWTFEEIQECVKEFKLKFRPGETAEEYEEKVKKEKELERRLYEIPPKKVQKAVEEYKQQEEAKAIMETKAESLISPGTDPNGDVFFVHTETAEVNELMTFKDIKLEISEPVIVQGGLFGSNYVMYNIVTSPLGWNVRRRYKQFEWLREVLAHEFPGYYIPPLPDKKAHGNTEDMTILKRQRFLQRYMNSLISNPVFRSSPSFVLFLKESSTKEFKSSKDHNKKTKRNTVDQFVSLKGEVNCDVRDHTLKINAVNQYLNTGEIIKKKLKRQSEEIIEDLIKLSKTIASYAETVRQAADFQDLLDFNVGHKELYKNINDALLEWSNWEANKANFISDYFNMFFKFGYMELGTLKEIIKERDAALANFKKTGGGDSDKRKKAREWYGFYNHQSVSEVERVILNSRNVTCEHISEMASNQIDSALKLKGIWENLLSSTLTISDRYSFFG</sequence>
<keyword evidence="4" id="KW-1185">Reference proteome</keyword>
<name>A0AAU9ISR1_9CILI</name>
<dbReference type="SMART" id="SM00312">
    <property type="entry name" value="PX"/>
    <property type="match status" value="1"/>
</dbReference>
<evidence type="ECO:0000259" key="2">
    <source>
        <dbReference type="PROSITE" id="PS50195"/>
    </source>
</evidence>
<dbReference type="GO" id="GO:0006897">
    <property type="term" value="P:endocytosis"/>
    <property type="evidence" value="ECO:0007669"/>
    <property type="project" value="TreeGrafter"/>
</dbReference>
<gene>
    <name evidence="3" type="ORF">BSTOLATCC_MIC16859</name>
</gene>
<reference evidence="3" key="1">
    <citation type="submission" date="2021-09" db="EMBL/GenBank/DDBJ databases">
        <authorList>
            <consortium name="AG Swart"/>
            <person name="Singh M."/>
            <person name="Singh A."/>
            <person name="Seah K."/>
            <person name="Emmerich C."/>
        </authorList>
    </citation>
    <scope>NUCLEOTIDE SEQUENCE</scope>
    <source>
        <strain evidence="3">ATCC30299</strain>
    </source>
</reference>
<dbReference type="GO" id="GO:0031410">
    <property type="term" value="C:cytoplasmic vesicle"/>
    <property type="evidence" value="ECO:0007669"/>
    <property type="project" value="TreeGrafter"/>
</dbReference>
<dbReference type="CDD" id="cd06093">
    <property type="entry name" value="PX_domain"/>
    <property type="match status" value="1"/>
</dbReference>
<dbReference type="InterPro" id="IPR001683">
    <property type="entry name" value="PX_dom"/>
</dbReference>
<comment type="caution">
    <text evidence="3">The sequence shown here is derived from an EMBL/GenBank/DDBJ whole genome shotgun (WGS) entry which is preliminary data.</text>
</comment>
<feature type="domain" description="PX" evidence="2">
    <location>
        <begin position="151"/>
        <end position="260"/>
    </location>
</feature>
<dbReference type="GO" id="GO:0016197">
    <property type="term" value="P:endosomal transport"/>
    <property type="evidence" value="ECO:0007669"/>
    <property type="project" value="TreeGrafter"/>
</dbReference>
<dbReference type="PROSITE" id="PS50195">
    <property type="entry name" value="PX"/>
    <property type="match status" value="1"/>
</dbReference>
<dbReference type="InterPro" id="IPR036871">
    <property type="entry name" value="PX_dom_sf"/>
</dbReference>